<evidence type="ECO:0000313" key="2">
    <source>
        <dbReference type="EMBL" id="CBI06832.1"/>
    </source>
</evidence>
<evidence type="ECO:0000256" key="1">
    <source>
        <dbReference type="SAM" id="Phobius"/>
    </source>
</evidence>
<dbReference type="AlphaFoldDB" id="E6QHW8"/>
<keyword evidence="1" id="KW-0472">Membrane</keyword>
<comment type="caution">
    <text evidence="2">The sequence shown here is derived from an EMBL/GenBank/DDBJ whole genome shotgun (WGS) entry which is preliminary data.</text>
</comment>
<dbReference type="InterPro" id="IPR011990">
    <property type="entry name" value="TPR-like_helical_dom_sf"/>
</dbReference>
<keyword evidence="1" id="KW-1133">Transmembrane helix</keyword>
<proteinExistence type="predicted"/>
<name>E6QHW8_9ZZZZ</name>
<protein>
    <recommendedName>
        <fullName evidence="3">Tetratricopeptide repeat-like domain-containing protein</fullName>
    </recommendedName>
</protein>
<sequence>MDSQTRHALKQDKFVQATQGSVSWISQHRTTVIRYSILGAALLVLVVVAAVLYSQRSQAAEVVLGKAIDIYSASLAQPGAPAEAGVYANSADRARAANKLFIQIAESYKGLPQAAKAHYFAGLTDEEMGQNAAAESELKTAADSWNSNLASLAKYALAGLYHQTGRDAQAINLYQALSAKGTTAVPAYSAELALADLYSTDGRTGEAKALWAKIKDTDKAGAAGAIAAQKLPAQN</sequence>
<organism evidence="2">
    <name type="scientific">mine drainage metagenome</name>
    <dbReference type="NCBI Taxonomy" id="410659"/>
    <lineage>
        <taxon>unclassified sequences</taxon>
        <taxon>metagenomes</taxon>
        <taxon>ecological metagenomes</taxon>
    </lineage>
</organism>
<evidence type="ECO:0008006" key="3">
    <source>
        <dbReference type="Google" id="ProtNLM"/>
    </source>
</evidence>
<accession>E6QHW8</accession>
<keyword evidence="1" id="KW-0812">Transmembrane</keyword>
<dbReference type="EMBL" id="CABQ01000025">
    <property type="protein sequence ID" value="CBI06832.1"/>
    <property type="molecule type" value="Genomic_DNA"/>
</dbReference>
<reference evidence="2" key="1">
    <citation type="submission" date="2009-10" db="EMBL/GenBank/DDBJ databases">
        <title>Diversity of trophic interactions inside an arsenic-rich microbial ecosystem.</title>
        <authorList>
            <person name="Bertin P.N."/>
            <person name="Heinrich-Salmeron A."/>
            <person name="Pelletier E."/>
            <person name="Goulhen-Chollet F."/>
            <person name="Arsene-Ploetze F."/>
            <person name="Gallien S."/>
            <person name="Calteau A."/>
            <person name="Vallenet D."/>
            <person name="Casiot C."/>
            <person name="Chane-Woon-Ming B."/>
            <person name="Giloteaux L."/>
            <person name="Barakat M."/>
            <person name="Bonnefoy V."/>
            <person name="Bruneel O."/>
            <person name="Chandler M."/>
            <person name="Cleiss J."/>
            <person name="Duran R."/>
            <person name="Elbaz-Poulichet F."/>
            <person name="Fonknechten N."/>
            <person name="Lauga B."/>
            <person name="Mornico D."/>
            <person name="Ortet P."/>
            <person name="Schaeffer C."/>
            <person name="Siguier P."/>
            <person name="Alexander Thil Smith A."/>
            <person name="Van Dorsselaer A."/>
            <person name="Weissenbach J."/>
            <person name="Medigue C."/>
            <person name="Le Paslier D."/>
        </authorList>
    </citation>
    <scope>NUCLEOTIDE SEQUENCE</scope>
</reference>
<dbReference type="SUPFAM" id="SSF48452">
    <property type="entry name" value="TPR-like"/>
    <property type="match status" value="1"/>
</dbReference>
<feature type="transmembrane region" description="Helical" evidence="1">
    <location>
        <begin position="32"/>
        <end position="53"/>
    </location>
</feature>
<gene>
    <name evidence="2" type="ORF">CARN6_0107</name>
</gene>
<dbReference type="Gene3D" id="1.25.40.10">
    <property type="entry name" value="Tetratricopeptide repeat domain"/>
    <property type="match status" value="1"/>
</dbReference>